<sequence>MTAEETAEKGRIAEETTTGRTRRKPSWMTEYQILRGNCLNQVLAARLLENEDAETEKTDDDGADTKKKKGLNRMSSKMNVLQKCLNIRYDKLDFEVDGFSAEYLALHPMAAAKKQPSLVEEHFQPVMEDEDHCQSDSDASTASQSSEEDRTDSKRKFKNKSRVASGLDSTISSSNPLGGNSMSSSSPFRQLLVQLPYTNCKTAFEIPCPHQQATSLPTEVYAHPHRSAIYLLTEVLPTPYSPPPTGVRHKVHHFVSYRGSILVPCAHNWRDHCH</sequence>
<evidence type="ECO:0000313" key="2">
    <source>
        <dbReference type="EMBL" id="PSS34975.1"/>
    </source>
</evidence>
<protein>
    <submittedName>
        <fullName evidence="2">Zinc finger C2H2 protein like</fullName>
    </submittedName>
</protein>
<feature type="compositionally biased region" description="Low complexity" evidence="1">
    <location>
        <begin position="136"/>
        <end position="145"/>
    </location>
</feature>
<gene>
    <name evidence="2" type="ORF">CEY00_Acc03952</name>
</gene>
<dbReference type="GO" id="GO:0030686">
    <property type="term" value="C:90S preribosome"/>
    <property type="evidence" value="ECO:0007669"/>
    <property type="project" value="TreeGrafter"/>
</dbReference>
<name>A0A2R6RY73_ACTCC</name>
<keyword evidence="3" id="KW-1185">Reference proteome</keyword>
<feature type="region of interest" description="Disordered" evidence="1">
    <location>
        <begin position="1"/>
        <end position="25"/>
    </location>
</feature>
<dbReference type="PANTHER" id="PTHR14927:SF0">
    <property type="entry name" value="NUCLEOLAR PROTEIN 10"/>
    <property type="match status" value="1"/>
</dbReference>
<dbReference type="GO" id="GO:0032040">
    <property type="term" value="C:small-subunit processome"/>
    <property type="evidence" value="ECO:0007669"/>
    <property type="project" value="TreeGrafter"/>
</dbReference>
<feature type="compositionally biased region" description="Polar residues" evidence="1">
    <location>
        <begin position="167"/>
        <end position="183"/>
    </location>
</feature>
<dbReference type="GO" id="GO:0000462">
    <property type="term" value="P:maturation of SSU-rRNA from tricistronic rRNA transcript (SSU-rRNA, 5.8S rRNA, LSU-rRNA)"/>
    <property type="evidence" value="ECO:0007669"/>
    <property type="project" value="TreeGrafter"/>
</dbReference>
<accession>A0A2R6RY73</accession>
<dbReference type="Proteomes" id="UP000241394">
    <property type="component" value="Chromosome LG2"/>
</dbReference>
<reference evidence="2 3" key="1">
    <citation type="submission" date="2017-07" db="EMBL/GenBank/DDBJ databases">
        <title>An improved, manually edited Actinidia chinensis var. chinensis (kiwifruit) genome highlights the challenges associated with draft genomes and gene prediction in plants.</title>
        <authorList>
            <person name="Pilkington S."/>
            <person name="Crowhurst R."/>
            <person name="Hilario E."/>
            <person name="Nardozza S."/>
            <person name="Fraser L."/>
            <person name="Peng Y."/>
            <person name="Gunaseelan K."/>
            <person name="Simpson R."/>
            <person name="Tahir J."/>
            <person name="Deroles S."/>
            <person name="Templeton K."/>
            <person name="Luo Z."/>
            <person name="Davy M."/>
            <person name="Cheng C."/>
            <person name="Mcneilage M."/>
            <person name="Scaglione D."/>
            <person name="Liu Y."/>
            <person name="Zhang Q."/>
            <person name="Datson P."/>
            <person name="De Silva N."/>
            <person name="Gardiner S."/>
            <person name="Bassett H."/>
            <person name="Chagne D."/>
            <person name="Mccallum J."/>
            <person name="Dzierzon H."/>
            <person name="Deng C."/>
            <person name="Wang Y.-Y."/>
            <person name="Barron N."/>
            <person name="Manako K."/>
            <person name="Bowen J."/>
            <person name="Foster T."/>
            <person name="Erridge Z."/>
            <person name="Tiffin H."/>
            <person name="Waite C."/>
            <person name="Davies K."/>
            <person name="Grierson E."/>
            <person name="Laing W."/>
            <person name="Kirk R."/>
            <person name="Chen X."/>
            <person name="Wood M."/>
            <person name="Montefiori M."/>
            <person name="Brummell D."/>
            <person name="Schwinn K."/>
            <person name="Catanach A."/>
            <person name="Fullerton C."/>
            <person name="Li D."/>
            <person name="Meiyalaghan S."/>
            <person name="Nieuwenhuizen N."/>
            <person name="Read N."/>
            <person name="Prakash R."/>
            <person name="Hunter D."/>
            <person name="Zhang H."/>
            <person name="Mckenzie M."/>
            <person name="Knabel M."/>
            <person name="Harris A."/>
            <person name="Allan A."/>
            <person name="Chen A."/>
            <person name="Janssen B."/>
            <person name="Plunkett B."/>
            <person name="Dwamena C."/>
            <person name="Voogd C."/>
            <person name="Leif D."/>
            <person name="Lafferty D."/>
            <person name="Souleyre E."/>
            <person name="Varkonyi-Gasic E."/>
            <person name="Gambi F."/>
            <person name="Hanley J."/>
            <person name="Yao J.-L."/>
            <person name="Cheung J."/>
            <person name="David K."/>
            <person name="Warren B."/>
            <person name="Marsh K."/>
            <person name="Snowden K."/>
            <person name="Lin-Wang K."/>
            <person name="Brian L."/>
            <person name="Martinez-Sanchez M."/>
            <person name="Wang M."/>
            <person name="Ileperuma N."/>
            <person name="Macnee N."/>
            <person name="Campin R."/>
            <person name="Mcatee P."/>
            <person name="Drummond R."/>
            <person name="Espley R."/>
            <person name="Ireland H."/>
            <person name="Wu R."/>
            <person name="Atkinson R."/>
            <person name="Karunairetnam S."/>
            <person name="Bulley S."/>
            <person name="Chunkath S."/>
            <person name="Hanley Z."/>
            <person name="Storey R."/>
            <person name="Thrimawithana A."/>
            <person name="Thomson S."/>
            <person name="David C."/>
            <person name="Testolin R."/>
        </authorList>
    </citation>
    <scope>NUCLEOTIDE SEQUENCE [LARGE SCALE GENOMIC DNA]</scope>
    <source>
        <strain evidence="3">cv. Red5</strain>
        <tissue evidence="2">Young leaf</tissue>
    </source>
</reference>
<proteinExistence type="predicted"/>
<dbReference type="Gramene" id="PSS34975">
    <property type="protein sequence ID" value="PSS34975"/>
    <property type="gene ID" value="CEY00_Acc03952"/>
</dbReference>
<dbReference type="PANTHER" id="PTHR14927">
    <property type="entry name" value="NUCLEOLAR PROTEIN 10"/>
    <property type="match status" value="1"/>
</dbReference>
<reference evidence="3" key="2">
    <citation type="journal article" date="2018" name="BMC Genomics">
        <title>A manually annotated Actinidia chinensis var. chinensis (kiwifruit) genome highlights the challenges associated with draft genomes and gene prediction in plants.</title>
        <authorList>
            <person name="Pilkington S.M."/>
            <person name="Crowhurst R."/>
            <person name="Hilario E."/>
            <person name="Nardozza S."/>
            <person name="Fraser L."/>
            <person name="Peng Y."/>
            <person name="Gunaseelan K."/>
            <person name="Simpson R."/>
            <person name="Tahir J."/>
            <person name="Deroles S.C."/>
            <person name="Templeton K."/>
            <person name="Luo Z."/>
            <person name="Davy M."/>
            <person name="Cheng C."/>
            <person name="McNeilage M."/>
            <person name="Scaglione D."/>
            <person name="Liu Y."/>
            <person name="Zhang Q."/>
            <person name="Datson P."/>
            <person name="De Silva N."/>
            <person name="Gardiner S.E."/>
            <person name="Bassett H."/>
            <person name="Chagne D."/>
            <person name="McCallum J."/>
            <person name="Dzierzon H."/>
            <person name="Deng C."/>
            <person name="Wang Y.Y."/>
            <person name="Barron L."/>
            <person name="Manako K."/>
            <person name="Bowen J."/>
            <person name="Foster T.M."/>
            <person name="Erridge Z.A."/>
            <person name="Tiffin H."/>
            <person name="Waite C.N."/>
            <person name="Davies K.M."/>
            <person name="Grierson E.P."/>
            <person name="Laing W.A."/>
            <person name="Kirk R."/>
            <person name="Chen X."/>
            <person name="Wood M."/>
            <person name="Montefiori M."/>
            <person name="Brummell D.A."/>
            <person name="Schwinn K.E."/>
            <person name="Catanach A."/>
            <person name="Fullerton C."/>
            <person name="Li D."/>
            <person name="Meiyalaghan S."/>
            <person name="Nieuwenhuizen N."/>
            <person name="Read N."/>
            <person name="Prakash R."/>
            <person name="Hunter D."/>
            <person name="Zhang H."/>
            <person name="McKenzie M."/>
            <person name="Knabel M."/>
            <person name="Harris A."/>
            <person name="Allan A.C."/>
            <person name="Gleave A."/>
            <person name="Chen A."/>
            <person name="Janssen B.J."/>
            <person name="Plunkett B."/>
            <person name="Ampomah-Dwamena C."/>
            <person name="Voogd C."/>
            <person name="Leif D."/>
            <person name="Lafferty D."/>
            <person name="Souleyre E.J.F."/>
            <person name="Varkonyi-Gasic E."/>
            <person name="Gambi F."/>
            <person name="Hanley J."/>
            <person name="Yao J.L."/>
            <person name="Cheung J."/>
            <person name="David K.M."/>
            <person name="Warren B."/>
            <person name="Marsh K."/>
            <person name="Snowden K.C."/>
            <person name="Lin-Wang K."/>
            <person name="Brian L."/>
            <person name="Martinez-Sanchez M."/>
            <person name="Wang M."/>
            <person name="Ileperuma N."/>
            <person name="Macnee N."/>
            <person name="Campin R."/>
            <person name="McAtee P."/>
            <person name="Drummond R.S.M."/>
            <person name="Espley R.V."/>
            <person name="Ireland H.S."/>
            <person name="Wu R."/>
            <person name="Atkinson R.G."/>
            <person name="Karunairetnam S."/>
            <person name="Bulley S."/>
            <person name="Chunkath S."/>
            <person name="Hanley Z."/>
            <person name="Storey R."/>
            <person name="Thrimawithana A.H."/>
            <person name="Thomson S."/>
            <person name="David C."/>
            <person name="Testolin R."/>
            <person name="Huang H."/>
            <person name="Hellens R.P."/>
            <person name="Schaffer R.J."/>
        </authorList>
    </citation>
    <scope>NUCLEOTIDE SEQUENCE [LARGE SCALE GENOMIC DNA]</scope>
    <source>
        <strain evidence="3">cv. Red5</strain>
    </source>
</reference>
<evidence type="ECO:0000313" key="3">
    <source>
        <dbReference type="Proteomes" id="UP000241394"/>
    </source>
</evidence>
<dbReference type="InParanoid" id="A0A2R6RY73"/>
<dbReference type="STRING" id="1590841.A0A2R6RY73"/>
<evidence type="ECO:0000256" key="1">
    <source>
        <dbReference type="SAM" id="MobiDB-lite"/>
    </source>
</evidence>
<dbReference type="InterPro" id="IPR040382">
    <property type="entry name" value="NOL10/Enp2"/>
</dbReference>
<dbReference type="EMBL" id="NKQK01000002">
    <property type="protein sequence ID" value="PSS34975.1"/>
    <property type="molecule type" value="Genomic_DNA"/>
</dbReference>
<organism evidence="2 3">
    <name type="scientific">Actinidia chinensis var. chinensis</name>
    <name type="common">Chinese soft-hair kiwi</name>
    <dbReference type="NCBI Taxonomy" id="1590841"/>
    <lineage>
        <taxon>Eukaryota</taxon>
        <taxon>Viridiplantae</taxon>
        <taxon>Streptophyta</taxon>
        <taxon>Embryophyta</taxon>
        <taxon>Tracheophyta</taxon>
        <taxon>Spermatophyta</taxon>
        <taxon>Magnoliopsida</taxon>
        <taxon>eudicotyledons</taxon>
        <taxon>Gunneridae</taxon>
        <taxon>Pentapetalae</taxon>
        <taxon>asterids</taxon>
        <taxon>Ericales</taxon>
        <taxon>Actinidiaceae</taxon>
        <taxon>Actinidia</taxon>
    </lineage>
</organism>
<dbReference type="AlphaFoldDB" id="A0A2R6RY73"/>
<feature type="region of interest" description="Disordered" evidence="1">
    <location>
        <begin position="128"/>
        <end position="183"/>
    </location>
</feature>
<comment type="caution">
    <text evidence="2">The sequence shown here is derived from an EMBL/GenBank/DDBJ whole genome shotgun (WGS) entry which is preliminary data.</text>
</comment>
<feature type="compositionally biased region" description="Basic and acidic residues" evidence="1">
    <location>
        <begin position="1"/>
        <end position="14"/>
    </location>
</feature>